<keyword evidence="7" id="KW-0949">S-adenosyl-L-methionine</keyword>
<dbReference type="EC" id="2.1.1.77" evidence="3"/>
<comment type="similarity">
    <text evidence="2">Belongs to the methyltransferase superfamily. L-isoaspartyl/D-aspartyl protein methyltransferase family.</text>
</comment>
<keyword evidence="5" id="KW-0489">Methyltransferase</keyword>
<dbReference type="Proteomes" id="UP000050795">
    <property type="component" value="Unassembled WGS sequence"/>
</dbReference>
<dbReference type="InterPro" id="IPR000682">
    <property type="entry name" value="PCMT"/>
</dbReference>
<evidence type="ECO:0000313" key="9">
    <source>
        <dbReference type="WBParaSite" id="TREG1_114770.1"/>
    </source>
</evidence>
<name>A0AA85IXJ3_TRIRE</name>
<evidence type="ECO:0000256" key="2">
    <source>
        <dbReference type="ARBA" id="ARBA00005369"/>
    </source>
</evidence>
<sequence>MDQLPTIKNINCVTACKPDEAAHSAMIKALKNSGFLKTQAAERSMRGVDLSCFLDDKPYENRSKLVEIGRHPPVSVMFPAPYVHAVILDALSFGIKGDSHALVVELGIGYMTACTAIMTGKEGVTVSAQPTGDLFAWASSNVKSWLDYSKATYKYGLYVGYQIKFATYSSQKPEILSAKYDAIYVRAKHESDVNRWLRNLKTGGRMVCLVGLNEGKQKLYQLVRLSESSVQKKVLMTFEDFKPIDTQPKEEEVIKPRIKKSESHDSCTFACLIDMQKM</sequence>
<dbReference type="InterPro" id="IPR029063">
    <property type="entry name" value="SAM-dependent_MTases_sf"/>
</dbReference>
<dbReference type="WBParaSite" id="TREG1_114770.1">
    <property type="protein sequence ID" value="TREG1_114770.1"/>
    <property type="gene ID" value="TREG1_114770"/>
</dbReference>
<evidence type="ECO:0000256" key="5">
    <source>
        <dbReference type="ARBA" id="ARBA00022603"/>
    </source>
</evidence>
<organism evidence="8 9">
    <name type="scientific">Trichobilharzia regenti</name>
    <name type="common">Nasal bird schistosome</name>
    <dbReference type="NCBI Taxonomy" id="157069"/>
    <lineage>
        <taxon>Eukaryota</taxon>
        <taxon>Metazoa</taxon>
        <taxon>Spiralia</taxon>
        <taxon>Lophotrochozoa</taxon>
        <taxon>Platyhelminthes</taxon>
        <taxon>Trematoda</taxon>
        <taxon>Digenea</taxon>
        <taxon>Strigeidida</taxon>
        <taxon>Schistosomatoidea</taxon>
        <taxon>Schistosomatidae</taxon>
        <taxon>Trichobilharzia</taxon>
    </lineage>
</organism>
<dbReference type="GO" id="GO:0005737">
    <property type="term" value="C:cytoplasm"/>
    <property type="evidence" value="ECO:0007669"/>
    <property type="project" value="UniProtKB-SubCell"/>
</dbReference>
<dbReference type="SUPFAM" id="SSF53335">
    <property type="entry name" value="S-adenosyl-L-methionine-dependent methyltransferases"/>
    <property type="match status" value="1"/>
</dbReference>
<dbReference type="PANTHER" id="PTHR11579">
    <property type="entry name" value="PROTEIN-L-ISOASPARTATE O-METHYLTRANSFERASE"/>
    <property type="match status" value="1"/>
</dbReference>
<evidence type="ECO:0000256" key="3">
    <source>
        <dbReference type="ARBA" id="ARBA00011890"/>
    </source>
</evidence>
<dbReference type="GO" id="GO:0004719">
    <property type="term" value="F:protein-L-isoaspartate (D-aspartate) O-methyltransferase activity"/>
    <property type="evidence" value="ECO:0007669"/>
    <property type="project" value="UniProtKB-EC"/>
</dbReference>
<accession>A0AA85IXJ3</accession>
<keyword evidence="8" id="KW-1185">Reference proteome</keyword>
<dbReference type="Gene3D" id="3.40.50.150">
    <property type="entry name" value="Vaccinia Virus protein VP39"/>
    <property type="match status" value="1"/>
</dbReference>
<reference evidence="9" key="2">
    <citation type="submission" date="2023-11" db="UniProtKB">
        <authorList>
            <consortium name="WormBaseParasite"/>
        </authorList>
    </citation>
    <scope>IDENTIFICATION</scope>
</reference>
<evidence type="ECO:0000256" key="6">
    <source>
        <dbReference type="ARBA" id="ARBA00022679"/>
    </source>
</evidence>
<dbReference type="GO" id="GO:0032259">
    <property type="term" value="P:methylation"/>
    <property type="evidence" value="ECO:0007669"/>
    <property type="project" value="UniProtKB-KW"/>
</dbReference>
<proteinExistence type="inferred from homology"/>
<evidence type="ECO:0000256" key="7">
    <source>
        <dbReference type="ARBA" id="ARBA00022691"/>
    </source>
</evidence>
<reference evidence="8" key="1">
    <citation type="submission" date="2022-06" db="EMBL/GenBank/DDBJ databases">
        <authorList>
            <person name="Berger JAMES D."/>
            <person name="Berger JAMES D."/>
        </authorList>
    </citation>
    <scope>NUCLEOTIDE SEQUENCE [LARGE SCALE GENOMIC DNA]</scope>
</reference>
<dbReference type="AlphaFoldDB" id="A0AA85IXJ3"/>
<keyword evidence="4" id="KW-0963">Cytoplasm</keyword>
<evidence type="ECO:0000256" key="1">
    <source>
        <dbReference type="ARBA" id="ARBA00004496"/>
    </source>
</evidence>
<protein>
    <recommendedName>
        <fullName evidence="3">protein-L-isoaspartate(D-aspartate) O-methyltransferase</fullName>
        <ecNumber evidence="3">2.1.1.77</ecNumber>
    </recommendedName>
</protein>
<keyword evidence="6" id="KW-0808">Transferase</keyword>
<dbReference type="Pfam" id="PF01135">
    <property type="entry name" value="PCMT"/>
    <property type="match status" value="1"/>
</dbReference>
<evidence type="ECO:0000256" key="4">
    <source>
        <dbReference type="ARBA" id="ARBA00022490"/>
    </source>
</evidence>
<evidence type="ECO:0000313" key="8">
    <source>
        <dbReference type="Proteomes" id="UP000050795"/>
    </source>
</evidence>
<comment type="subcellular location">
    <subcellularLocation>
        <location evidence="1">Cytoplasm</location>
    </subcellularLocation>
</comment>
<dbReference type="PANTHER" id="PTHR11579:SF0">
    <property type="entry name" value="PROTEIN-L-ISOASPARTATE(D-ASPARTATE) O-METHYLTRANSFERASE"/>
    <property type="match status" value="1"/>
</dbReference>